<reference evidence="11" key="1">
    <citation type="submission" date="2023-06" db="EMBL/GenBank/DDBJ databases">
        <title>Genome-scale phylogeny and comparative genomics of the fungal order Sordariales.</title>
        <authorList>
            <consortium name="Lawrence Berkeley National Laboratory"/>
            <person name="Hensen N."/>
            <person name="Bonometti L."/>
            <person name="Westerberg I."/>
            <person name="Brannstrom I.O."/>
            <person name="Guillou S."/>
            <person name="Cros-Aarteil S."/>
            <person name="Calhoun S."/>
            <person name="Haridas S."/>
            <person name="Kuo A."/>
            <person name="Mondo S."/>
            <person name="Pangilinan J."/>
            <person name="Riley R."/>
            <person name="Labutti K."/>
            <person name="Andreopoulos B."/>
            <person name="Lipzen A."/>
            <person name="Chen C."/>
            <person name="Yanf M."/>
            <person name="Daum C."/>
            <person name="Ng V."/>
            <person name="Clum A."/>
            <person name="Steindorff A."/>
            <person name="Ohm R."/>
            <person name="Martin F."/>
            <person name="Silar P."/>
            <person name="Natvig D."/>
            <person name="Lalanne C."/>
            <person name="Gautier V."/>
            <person name="Ament-Velasquez S.L."/>
            <person name="Kruys A."/>
            <person name="Hutchinson M.I."/>
            <person name="Powell A.J."/>
            <person name="Barry K."/>
            <person name="Miller A.N."/>
            <person name="Grigoriev I.V."/>
            <person name="Debuchy R."/>
            <person name="Gladieux P."/>
            <person name="Thoren M.H."/>
            <person name="Johannesson H."/>
        </authorList>
    </citation>
    <scope>NUCLEOTIDE SEQUENCE</scope>
    <source>
        <strain evidence="11">CBS 307.81</strain>
    </source>
</reference>
<dbReference type="InterPro" id="IPR022398">
    <property type="entry name" value="Peptidase_S8_His-AS"/>
</dbReference>
<keyword evidence="12" id="KW-1185">Reference proteome</keyword>
<evidence type="ECO:0000256" key="6">
    <source>
        <dbReference type="PROSITE-ProRule" id="PRU01240"/>
    </source>
</evidence>
<evidence type="ECO:0000313" key="12">
    <source>
        <dbReference type="Proteomes" id="UP001174997"/>
    </source>
</evidence>
<proteinExistence type="inferred from homology"/>
<dbReference type="Pfam" id="PF00082">
    <property type="entry name" value="Peptidase_S8"/>
    <property type="match status" value="1"/>
</dbReference>
<evidence type="ECO:0000256" key="7">
    <source>
        <dbReference type="RuleBase" id="RU003355"/>
    </source>
</evidence>
<evidence type="ECO:0000256" key="5">
    <source>
        <dbReference type="ARBA" id="ARBA00022825"/>
    </source>
</evidence>
<dbReference type="SUPFAM" id="SSF54897">
    <property type="entry name" value="Protease propeptides/inhibitors"/>
    <property type="match status" value="1"/>
</dbReference>
<gene>
    <name evidence="11" type="ORF">QBC41DRAFT_284621</name>
</gene>
<dbReference type="InterPro" id="IPR037045">
    <property type="entry name" value="S8pro/Inhibitor_I9_sf"/>
</dbReference>
<dbReference type="InterPro" id="IPR034193">
    <property type="entry name" value="PCSK9_ProteinaseK-like"/>
</dbReference>
<keyword evidence="3 8" id="KW-0732">Signal</keyword>
<feature type="domain" description="Peptidase S8/S53" evidence="9">
    <location>
        <begin position="165"/>
        <end position="381"/>
    </location>
</feature>
<evidence type="ECO:0000256" key="3">
    <source>
        <dbReference type="ARBA" id="ARBA00022729"/>
    </source>
</evidence>
<dbReference type="AlphaFoldDB" id="A0AA40D5G7"/>
<dbReference type="InterPro" id="IPR023828">
    <property type="entry name" value="Peptidase_S8_Ser-AS"/>
</dbReference>
<dbReference type="GO" id="GO:0004252">
    <property type="term" value="F:serine-type endopeptidase activity"/>
    <property type="evidence" value="ECO:0007669"/>
    <property type="project" value="UniProtKB-UniRule"/>
</dbReference>
<dbReference type="PROSITE" id="PS00138">
    <property type="entry name" value="SUBTILASE_SER"/>
    <property type="match status" value="1"/>
</dbReference>
<keyword evidence="4 6" id="KW-0378">Hydrolase</keyword>
<feature type="active site" description="Charge relay system" evidence="6">
    <location>
        <position position="174"/>
    </location>
</feature>
<evidence type="ECO:0000256" key="4">
    <source>
        <dbReference type="ARBA" id="ARBA00022801"/>
    </source>
</evidence>
<comment type="similarity">
    <text evidence="1 6 7">Belongs to the peptidase S8 family.</text>
</comment>
<dbReference type="SUPFAM" id="SSF52743">
    <property type="entry name" value="Subtilisin-like"/>
    <property type="match status" value="1"/>
</dbReference>
<evidence type="ECO:0000313" key="11">
    <source>
        <dbReference type="EMBL" id="KAK0663411.1"/>
    </source>
</evidence>
<dbReference type="PANTHER" id="PTHR43806:SF58">
    <property type="entry name" value="ALKALINE PROTEASE 1-RELATED"/>
    <property type="match status" value="1"/>
</dbReference>
<accession>A0AA40D5G7</accession>
<dbReference type="PROSITE" id="PS51892">
    <property type="entry name" value="SUBTILASE"/>
    <property type="match status" value="1"/>
</dbReference>
<evidence type="ECO:0000256" key="1">
    <source>
        <dbReference type="ARBA" id="ARBA00011073"/>
    </source>
</evidence>
<evidence type="ECO:0000256" key="2">
    <source>
        <dbReference type="ARBA" id="ARBA00022670"/>
    </source>
</evidence>
<dbReference type="PANTHER" id="PTHR43806">
    <property type="entry name" value="PEPTIDASE S8"/>
    <property type="match status" value="1"/>
</dbReference>
<dbReference type="PROSITE" id="PS00137">
    <property type="entry name" value="SUBTILASE_HIS"/>
    <property type="match status" value="1"/>
</dbReference>
<dbReference type="InterPro" id="IPR015500">
    <property type="entry name" value="Peptidase_S8_subtilisin-rel"/>
</dbReference>
<feature type="chain" id="PRO_5041444924" evidence="8">
    <location>
        <begin position="20"/>
        <end position="418"/>
    </location>
</feature>
<evidence type="ECO:0000259" key="10">
    <source>
        <dbReference type="Pfam" id="PF05922"/>
    </source>
</evidence>
<dbReference type="InterPro" id="IPR050131">
    <property type="entry name" value="Peptidase_S8_subtilisin-like"/>
</dbReference>
<organism evidence="11 12">
    <name type="scientific">Cercophora samala</name>
    <dbReference type="NCBI Taxonomy" id="330535"/>
    <lineage>
        <taxon>Eukaryota</taxon>
        <taxon>Fungi</taxon>
        <taxon>Dikarya</taxon>
        <taxon>Ascomycota</taxon>
        <taxon>Pezizomycotina</taxon>
        <taxon>Sordariomycetes</taxon>
        <taxon>Sordariomycetidae</taxon>
        <taxon>Sordariales</taxon>
        <taxon>Lasiosphaeriaceae</taxon>
        <taxon>Cercophora</taxon>
    </lineage>
</organism>
<dbReference type="Gene3D" id="3.30.70.80">
    <property type="entry name" value="Peptidase S8 propeptide/proteinase inhibitor I9"/>
    <property type="match status" value="1"/>
</dbReference>
<name>A0AA40D5G7_9PEZI</name>
<dbReference type="GO" id="GO:0006508">
    <property type="term" value="P:proteolysis"/>
    <property type="evidence" value="ECO:0007669"/>
    <property type="project" value="UniProtKB-KW"/>
</dbReference>
<dbReference type="InterPro" id="IPR010259">
    <property type="entry name" value="S8pro/Inhibitor_I9"/>
</dbReference>
<dbReference type="Proteomes" id="UP001174997">
    <property type="component" value="Unassembled WGS sequence"/>
</dbReference>
<sequence length="418" mass="43744">MKLTAALFSLTGLLSLALAAVPITNDGISADIVVPEKYIIKYKANADAGRKKKHESDITNKAKKKNKKGVVESINIDGLSGYVAEIPDSELKELRDSDLIEYIEKDTVIKPNRVAATPAVTDPVEEKHQLAKRAYVTQLHAAWGLARISRRSSWNSGYYYDNTAGQGIRVYVLDSGIRTTHVEFEGRAVWGANFIAGSPNSDEYGHGTHVAGTIAGKTYGVAKKATVVAVKVLDKNGSGTMSGLISGLNWIVNNAKARGIVKKAVINISLGGGYTASVNAAVKAATDAGLTVVVSAGNSNANSGNYSPASAPSAITVGAIDGTGYRAWFSNWGNVVDIFAPGVSVLSAYHTSNTATWYMDGTSMAAPHVAGLAAYFIAKENLSGSSAVTTRILGASVTGSVGDPKGSWNRRAYNAGGA</sequence>
<dbReference type="InterPro" id="IPR023827">
    <property type="entry name" value="Peptidase_S8_Asp-AS"/>
</dbReference>
<keyword evidence="5 6" id="KW-0720">Serine protease</keyword>
<evidence type="ECO:0000256" key="8">
    <source>
        <dbReference type="SAM" id="SignalP"/>
    </source>
</evidence>
<dbReference type="InterPro" id="IPR000209">
    <property type="entry name" value="Peptidase_S8/S53_dom"/>
</dbReference>
<feature type="signal peptide" evidence="8">
    <location>
        <begin position="1"/>
        <end position="19"/>
    </location>
</feature>
<feature type="active site" description="Charge relay system" evidence="6">
    <location>
        <position position="206"/>
    </location>
</feature>
<evidence type="ECO:0000259" key="9">
    <source>
        <dbReference type="Pfam" id="PF00082"/>
    </source>
</evidence>
<dbReference type="GO" id="GO:0005576">
    <property type="term" value="C:extracellular region"/>
    <property type="evidence" value="ECO:0007669"/>
    <property type="project" value="UniProtKB-ARBA"/>
</dbReference>
<feature type="active site" description="Charge relay system" evidence="6">
    <location>
        <position position="363"/>
    </location>
</feature>
<dbReference type="Gene3D" id="3.40.50.200">
    <property type="entry name" value="Peptidase S8/S53 domain"/>
    <property type="match status" value="1"/>
</dbReference>
<dbReference type="FunFam" id="3.40.50.200:FF:000014">
    <property type="entry name" value="Proteinase K"/>
    <property type="match status" value="1"/>
</dbReference>
<feature type="domain" description="Inhibitor I9" evidence="10">
    <location>
        <begin position="37"/>
        <end position="110"/>
    </location>
</feature>
<dbReference type="EMBL" id="JAULSY010000132">
    <property type="protein sequence ID" value="KAK0663411.1"/>
    <property type="molecule type" value="Genomic_DNA"/>
</dbReference>
<dbReference type="PROSITE" id="PS00136">
    <property type="entry name" value="SUBTILASE_ASP"/>
    <property type="match status" value="1"/>
</dbReference>
<protein>
    <submittedName>
        <fullName evidence="11">Peptidase S8/S53 domain-containing protein</fullName>
    </submittedName>
</protein>
<dbReference type="PRINTS" id="PR00723">
    <property type="entry name" value="SUBTILISIN"/>
</dbReference>
<comment type="caution">
    <text evidence="11">The sequence shown here is derived from an EMBL/GenBank/DDBJ whole genome shotgun (WGS) entry which is preliminary data.</text>
</comment>
<keyword evidence="2 6" id="KW-0645">Protease</keyword>
<dbReference type="Pfam" id="PF05922">
    <property type="entry name" value="Inhibitor_I9"/>
    <property type="match status" value="1"/>
</dbReference>
<dbReference type="CDD" id="cd04077">
    <property type="entry name" value="Peptidases_S8_PCSK9_ProteinaseK_like"/>
    <property type="match status" value="1"/>
</dbReference>
<dbReference type="InterPro" id="IPR036852">
    <property type="entry name" value="Peptidase_S8/S53_dom_sf"/>
</dbReference>